<dbReference type="Gene3D" id="3.40.50.1000">
    <property type="entry name" value="HAD superfamily/HAD-like"/>
    <property type="match status" value="1"/>
</dbReference>
<gene>
    <name evidence="1" type="ORF">J2I47_05725</name>
</gene>
<dbReference type="GO" id="GO:0008967">
    <property type="term" value="F:phosphoglycolate phosphatase activity"/>
    <property type="evidence" value="ECO:0007669"/>
    <property type="project" value="TreeGrafter"/>
</dbReference>
<evidence type="ECO:0000313" key="2">
    <source>
        <dbReference type="Proteomes" id="UP000664034"/>
    </source>
</evidence>
<protein>
    <submittedName>
        <fullName evidence="1">HAD hydrolase-like protein</fullName>
    </submittedName>
</protein>
<comment type="caution">
    <text evidence="1">The sequence shown here is derived from an EMBL/GenBank/DDBJ whole genome shotgun (WGS) entry which is preliminary data.</text>
</comment>
<dbReference type="SUPFAM" id="SSF56784">
    <property type="entry name" value="HAD-like"/>
    <property type="match status" value="1"/>
</dbReference>
<dbReference type="Proteomes" id="UP000664034">
    <property type="component" value="Unassembled WGS sequence"/>
</dbReference>
<dbReference type="GO" id="GO:0006281">
    <property type="term" value="P:DNA repair"/>
    <property type="evidence" value="ECO:0007669"/>
    <property type="project" value="TreeGrafter"/>
</dbReference>
<dbReference type="AlphaFoldDB" id="A0A939K536"/>
<evidence type="ECO:0000313" key="1">
    <source>
        <dbReference type="EMBL" id="MBO0936040.1"/>
    </source>
</evidence>
<dbReference type="RefSeq" id="WP_207363587.1">
    <property type="nucleotide sequence ID" value="NZ_JAFMYV010000002.1"/>
</dbReference>
<dbReference type="PANTHER" id="PTHR43434">
    <property type="entry name" value="PHOSPHOGLYCOLATE PHOSPHATASE"/>
    <property type="match status" value="1"/>
</dbReference>
<keyword evidence="2" id="KW-1185">Reference proteome</keyword>
<reference evidence="1" key="1">
    <citation type="submission" date="2021-03" db="EMBL/GenBank/DDBJ databases">
        <title>Fibrella sp. HMF5335 genome sequencing and assembly.</title>
        <authorList>
            <person name="Kang H."/>
            <person name="Kim H."/>
            <person name="Bae S."/>
            <person name="Joh K."/>
        </authorList>
    </citation>
    <scope>NUCLEOTIDE SEQUENCE</scope>
    <source>
        <strain evidence="1">HMF5335</strain>
    </source>
</reference>
<proteinExistence type="predicted"/>
<accession>A0A939K536</accession>
<dbReference type="PANTHER" id="PTHR43434:SF19">
    <property type="entry name" value="PHOSPHONOACETALDEHYDE HYDROLASE"/>
    <property type="match status" value="1"/>
</dbReference>
<dbReference type="InterPro" id="IPR050155">
    <property type="entry name" value="HAD-like_hydrolase_sf"/>
</dbReference>
<dbReference type="EMBL" id="JAFMYV010000002">
    <property type="protein sequence ID" value="MBO0936040.1"/>
    <property type="molecule type" value="Genomic_DNA"/>
</dbReference>
<dbReference type="InterPro" id="IPR036412">
    <property type="entry name" value="HAD-like_sf"/>
</dbReference>
<dbReference type="InterPro" id="IPR023214">
    <property type="entry name" value="HAD_sf"/>
</dbReference>
<sequence>MLPQLVIFDMAGTTVTDLHEVEQCFAQAAAETGLRATSERILAVQGMAKRHVFDLLWREQLGTDGADVDARVDESYTMFKTILEHHYETQPVTPTEGCLAAFAWLSDRGIPIALTTGFYRTVTNLILNRLDWHVDPSGYYIADDQTVVQASIASDEVPNGRPAPDMICLAMQQLGITDLNQVVNIGDTPSDLLSGKAAGVGLNLGLTNGTHTEAQLRDYPHDLLLGSLLELPQLLSSRG</sequence>
<dbReference type="SFLD" id="SFLDS00003">
    <property type="entry name" value="Haloacid_Dehalogenase"/>
    <property type="match status" value="1"/>
</dbReference>
<keyword evidence="1" id="KW-0378">Hydrolase</keyword>
<dbReference type="Pfam" id="PF00702">
    <property type="entry name" value="Hydrolase"/>
    <property type="match status" value="1"/>
</dbReference>
<dbReference type="SFLD" id="SFLDG01129">
    <property type="entry name" value="C1.5:_HAD__Beta-PGM__Phosphata"/>
    <property type="match status" value="1"/>
</dbReference>
<name>A0A939K536_9BACT</name>
<dbReference type="GO" id="GO:0005829">
    <property type="term" value="C:cytosol"/>
    <property type="evidence" value="ECO:0007669"/>
    <property type="project" value="TreeGrafter"/>
</dbReference>
<organism evidence="1 2">
    <name type="scientific">Fibrella rubiginis</name>
    <dbReference type="NCBI Taxonomy" id="2817060"/>
    <lineage>
        <taxon>Bacteria</taxon>
        <taxon>Pseudomonadati</taxon>
        <taxon>Bacteroidota</taxon>
        <taxon>Cytophagia</taxon>
        <taxon>Cytophagales</taxon>
        <taxon>Spirosomataceae</taxon>
        <taxon>Fibrella</taxon>
    </lineage>
</organism>